<proteinExistence type="predicted"/>
<comment type="caution">
    <text evidence="2">The sequence shown here is derived from an EMBL/GenBank/DDBJ whole genome shotgun (WGS) entry which is preliminary data.</text>
</comment>
<accession>A0ABS8WE59</accession>
<dbReference type="PANTHER" id="PTHR35867:SF1">
    <property type="entry name" value="PROTEIN RSEC"/>
    <property type="match status" value="1"/>
</dbReference>
<dbReference type="Proteomes" id="UP001201273">
    <property type="component" value="Unassembled WGS sequence"/>
</dbReference>
<keyword evidence="1" id="KW-0812">Transmembrane</keyword>
<name>A0ABS8WE59_9GAMM</name>
<dbReference type="PIRSF" id="PIRSF004923">
    <property type="entry name" value="RseC"/>
    <property type="match status" value="1"/>
</dbReference>
<keyword evidence="1" id="KW-0472">Membrane</keyword>
<sequence>MAIEQGEIIAVESDRVWVKCQTQSACTSCSAKSSCGTSVLAKAFPVRTQELVIKTSEPFQIGQTVALTVADKALLTAAFQVYLLPLLGLMLGAAIAPLLAPISYQELSSIGGGLLGLSLGLVFAKRVHQKNQHHPLDDIQINHK</sequence>
<dbReference type="PANTHER" id="PTHR35867">
    <property type="entry name" value="PROTEIN RSEC"/>
    <property type="match status" value="1"/>
</dbReference>
<evidence type="ECO:0000313" key="2">
    <source>
        <dbReference type="EMBL" id="MCE2597324.1"/>
    </source>
</evidence>
<evidence type="ECO:0000313" key="3">
    <source>
        <dbReference type="Proteomes" id="UP001201273"/>
    </source>
</evidence>
<dbReference type="InterPro" id="IPR007359">
    <property type="entry name" value="SigmaE_reg_RseC_MucC"/>
</dbReference>
<organism evidence="2 3">
    <name type="scientific">Motilimonas cestriensis</name>
    <dbReference type="NCBI Taxonomy" id="2742685"/>
    <lineage>
        <taxon>Bacteria</taxon>
        <taxon>Pseudomonadati</taxon>
        <taxon>Pseudomonadota</taxon>
        <taxon>Gammaproteobacteria</taxon>
        <taxon>Alteromonadales</taxon>
        <taxon>Alteromonadales genera incertae sedis</taxon>
        <taxon>Motilimonas</taxon>
    </lineage>
</organism>
<feature type="transmembrane region" description="Helical" evidence="1">
    <location>
        <begin position="81"/>
        <end position="101"/>
    </location>
</feature>
<feature type="transmembrane region" description="Helical" evidence="1">
    <location>
        <begin position="107"/>
        <end position="124"/>
    </location>
</feature>
<protein>
    <submittedName>
        <fullName evidence="2">SoxR reducing system RseC family protein</fullName>
    </submittedName>
</protein>
<dbReference type="InterPro" id="IPR026268">
    <property type="entry name" value="RseC"/>
</dbReference>
<evidence type="ECO:0000256" key="1">
    <source>
        <dbReference type="SAM" id="Phobius"/>
    </source>
</evidence>
<gene>
    <name evidence="2" type="ORF">K6Y31_21365</name>
</gene>
<keyword evidence="3" id="KW-1185">Reference proteome</keyword>
<keyword evidence="1" id="KW-1133">Transmembrane helix</keyword>
<dbReference type="Pfam" id="PF04246">
    <property type="entry name" value="RseC_MucC"/>
    <property type="match status" value="1"/>
</dbReference>
<dbReference type="RefSeq" id="WP_233055067.1">
    <property type="nucleotide sequence ID" value="NZ_JAIMJA010000042.1"/>
</dbReference>
<reference evidence="2 3" key="1">
    <citation type="journal article" date="2022" name="Environ. Microbiol. Rep.">
        <title>Eco-phylogenetic analyses reveal divergent evolution of vitamin B12 metabolism in the marine bacterial family 'Psychromonadaceae'.</title>
        <authorList>
            <person name="Jin X."/>
            <person name="Yang Y."/>
            <person name="Cao H."/>
            <person name="Gao B."/>
            <person name="Zhao Z."/>
        </authorList>
    </citation>
    <scope>NUCLEOTIDE SEQUENCE [LARGE SCALE GENOMIC DNA]</scope>
    <source>
        <strain evidence="2 3">MKS20</strain>
    </source>
</reference>
<dbReference type="EMBL" id="JAIMJA010000042">
    <property type="protein sequence ID" value="MCE2597324.1"/>
    <property type="molecule type" value="Genomic_DNA"/>
</dbReference>